<accession>A0A1Y2F9F8</accession>
<gene>
    <name evidence="1" type="ORF">LY90DRAFT_500315</name>
</gene>
<dbReference type="OrthoDB" id="2126498at2759"/>
<protein>
    <submittedName>
        <fullName evidence="1">Uncharacterized protein</fullName>
    </submittedName>
</protein>
<dbReference type="AlphaFoldDB" id="A0A1Y2F9F8"/>
<evidence type="ECO:0000313" key="1">
    <source>
        <dbReference type="EMBL" id="ORY80541.1"/>
    </source>
</evidence>
<comment type="caution">
    <text evidence="1">The sequence shown here is derived from an EMBL/GenBank/DDBJ whole genome shotgun (WGS) entry which is preliminary data.</text>
</comment>
<dbReference type="EMBL" id="MCOG01000012">
    <property type="protein sequence ID" value="ORY80541.1"/>
    <property type="molecule type" value="Genomic_DNA"/>
</dbReference>
<dbReference type="Proteomes" id="UP000193920">
    <property type="component" value="Unassembled WGS sequence"/>
</dbReference>
<proteinExistence type="predicted"/>
<reference evidence="1 2" key="1">
    <citation type="submission" date="2016-08" db="EMBL/GenBank/DDBJ databases">
        <title>A Parts List for Fungal Cellulosomes Revealed by Comparative Genomics.</title>
        <authorList>
            <consortium name="DOE Joint Genome Institute"/>
            <person name="Haitjema C.H."/>
            <person name="Gilmore S.P."/>
            <person name="Henske J.K."/>
            <person name="Solomon K.V."/>
            <person name="De Groot R."/>
            <person name="Kuo A."/>
            <person name="Mondo S.J."/>
            <person name="Salamov A.A."/>
            <person name="Labutti K."/>
            <person name="Zhao Z."/>
            <person name="Chiniquy J."/>
            <person name="Barry K."/>
            <person name="Brewer H.M."/>
            <person name="Purvine S.O."/>
            <person name="Wright A.T."/>
            <person name="Boxma B."/>
            <person name="Van Alen T."/>
            <person name="Hackstein J.H."/>
            <person name="Baker S.E."/>
            <person name="Grigoriev I.V."/>
            <person name="O'Malley M.A."/>
        </authorList>
    </citation>
    <scope>NUCLEOTIDE SEQUENCE [LARGE SCALE GENOMIC DNA]</scope>
    <source>
        <strain evidence="1 2">G1</strain>
    </source>
</reference>
<dbReference type="STRING" id="1754190.A0A1Y2F9F8"/>
<organism evidence="1 2">
    <name type="scientific">Neocallimastix californiae</name>
    <dbReference type="NCBI Taxonomy" id="1754190"/>
    <lineage>
        <taxon>Eukaryota</taxon>
        <taxon>Fungi</taxon>
        <taxon>Fungi incertae sedis</taxon>
        <taxon>Chytridiomycota</taxon>
        <taxon>Chytridiomycota incertae sedis</taxon>
        <taxon>Neocallimastigomycetes</taxon>
        <taxon>Neocallimastigales</taxon>
        <taxon>Neocallimastigaceae</taxon>
        <taxon>Neocallimastix</taxon>
    </lineage>
</organism>
<keyword evidence="2" id="KW-1185">Reference proteome</keyword>
<sequence length="537" mass="62667">MILDCAPTPKATKALYNILRYIQPDDQIISLAIEFLPPFCRSIPHSVDSHQLDVLRELVIISSKAIKDRVIMEEIINALFDKFTVRSENFERTLRFLAALTMTRLTQTVFSLDTINDTKGLETTHQLFIEKLKYLRSLISILKPYHVKLNFETINLESSFITRYNDIAGCCFLLLGHPDIQVICLAYEIMVGVSTNIIKINSIRNYPNDNLLNVLEYYPAFLIKTLKRFLHDKEMVLSCLSAIIWMYQTLGEIELTDEEYAKIYPETLWDVCINVLKSPFRETSQRSIDLISVIFNFINIQLLSTRGWKGINVILLYLLNHGSWKRRLTGIKLLYILARRWPTYIHPHEDLIERTKEAHEKVIVLQDDGRDAVRNAATHLFLMYNSSEDTVINELLLEPPDLHIISISMPLQYTLPEIPSEDVIIKLALDYHEECKAPNTFNFCDHPKRVPSYFEIDLGYYQFVEPLDLVYECPEIDIASTPQTLKEFTEFPSDDFYINYIMEKNKLRWCILNEPQGTVEQIEYNTDDIDEFDEYTQ</sequence>
<name>A0A1Y2F9F8_9FUNG</name>
<dbReference type="SUPFAM" id="SSF48371">
    <property type="entry name" value="ARM repeat"/>
    <property type="match status" value="1"/>
</dbReference>
<evidence type="ECO:0000313" key="2">
    <source>
        <dbReference type="Proteomes" id="UP000193920"/>
    </source>
</evidence>
<dbReference type="InterPro" id="IPR016024">
    <property type="entry name" value="ARM-type_fold"/>
</dbReference>